<dbReference type="EMBL" id="QTUC01000001">
    <property type="protein sequence ID" value="REF36615.1"/>
    <property type="molecule type" value="Genomic_DNA"/>
</dbReference>
<dbReference type="Proteomes" id="UP000256485">
    <property type="component" value="Unassembled WGS sequence"/>
</dbReference>
<organism evidence="2 3">
    <name type="scientific">Thermasporomyces composti</name>
    <dbReference type="NCBI Taxonomy" id="696763"/>
    <lineage>
        <taxon>Bacteria</taxon>
        <taxon>Bacillati</taxon>
        <taxon>Actinomycetota</taxon>
        <taxon>Actinomycetes</taxon>
        <taxon>Propionibacteriales</taxon>
        <taxon>Nocardioidaceae</taxon>
        <taxon>Thermasporomyces</taxon>
    </lineage>
</organism>
<name>A0A3D9VC27_THECX</name>
<keyword evidence="1" id="KW-1133">Transmembrane helix</keyword>
<evidence type="ECO:0000313" key="2">
    <source>
        <dbReference type="EMBL" id="REF36615.1"/>
    </source>
</evidence>
<protein>
    <submittedName>
        <fullName evidence="2">Uncharacterized protein</fullName>
    </submittedName>
</protein>
<gene>
    <name evidence="2" type="ORF">DFJ64_2028</name>
</gene>
<proteinExistence type="predicted"/>
<keyword evidence="3" id="KW-1185">Reference proteome</keyword>
<feature type="transmembrane region" description="Helical" evidence="1">
    <location>
        <begin position="44"/>
        <end position="66"/>
    </location>
</feature>
<reference evidence="2 3" key="1">
    <citation type="submission" date="2018-08" db="EMBL/GenBank/DDBJ databases">
        <title>Sequencing the genomes of 1000 actinobacteria strains.</title>
        <authorList>
            <person name="Klenk H.-P."/>
        </authorList>
    </citation>
    <scope>NUCLEOTIDE SEQUENCE [LARGE SCALE GENOMIC DNA]</scope>
    <source>
        <strain evidence="2 3">DSM 22891</strain>
    </source>
</reference>
<sequence>MTEIDDIPPPRPMGRERRGAVRQLLEEQVRKSTRPWWRRSWQGIVVGTGTTALVVAGGVATAYVAFKPAEDQTSVLCYAHADLDADPVEVTRIAVARDMRAGDNEADSGTVPIEDPVSACAQAWRDGLLPSHGDRAARPGAAGQSPVPNLVACTLDEGVAAVFPGDPATCERLGLPRTLTR</sequence>
<keyword evidence="1" id="KW-0472">Membrane</keyword>
<evidence type="ECO:0000256" key="1">
    <source>
        <dbReference type="SAM" id="Phobius"/>
    </source>
</evidence>
<dbReference type="AlphaFoldDB" id="A0A3D9VC27"/>
<accession>A0A3D9VC27</accession>
<comment type="caution">
    <text evidence="2">The sequence shown here is derived from an EMBL/GenBank/DDBJ whole genome shotgun (WGS) entry which is preliminary data.</text>
</comment>
<keyword evidence="1" id="KW-0812">Transmembrane</keyword>
<evidence type="ECO:0000313" key="3">
    <source>
        <dbReference type="Proteomes" id="UP000256485"/>
    </source>
</evidence>